<evidence type="ECO:0000256" key="11">
    <source>
        <dbReference type="ARBA" id="ARBA00023444"/>
    </source>
</evidence>
<comment type="subcellular location">
    <subcellularLocation>
        <location evidence="1">Membrane</location>
        <topology evidence="1">Multi-pass membrane protein</topology>
    </subcellularLocation>
</comment>
<keyword evidence="5 12" id="KW-1133">Transmembrane helix</keyword>
<evidence type="ECO:0000256" key="1">
    <source>
        <dbReference type="ARBA" id="ARBA00004141"/>
    </source>
</evidence>
<accession>A0ABS0FTW5</accession>
<proteinExistence type="predicted"/>
<keyword evidence="4" id="KW-0479">Metal-binding</keyword>
<keyword evidence="3 12" id="KW-0812">Transmembrane</keyword>
<dbReference type="Pfam" id="PF02628">
    <property type="entry name" value="COX15-CtaA"/>
    <property type="match status" value="1"/>
</dbReference>
<evidence type="ECO:0000256" key="10">
    <source>
        <dbReference type="ARBA" id="ARBA00023157"/>
    </source>
</evidence>
<keyword evidence="9 12" id="KW-0472">Membrane</keyword>
<dbReference type="InterPro" id="IPR003780">
    <property type="entry name" value="COX15/CtaA_fam"/>
</dbReference>
<dbReference type="Proteomes" id="UP000626180">
    <property type="component" value="Unassembled WGS sequence"/>
</dbReference>
<feature type="transmembrane region" description="Helical" evidence="12">
    <location>
        <begin position="105"/>
        <end position="124"/>
    </location>
</feature>
<evidence type="ECO:0000256" key="2">
    <source>
        <dbReference type="ARBA" id="ARBA00022475"/>
    </source>
</evidence>
<feature type="transmembrane region" description="Helical" evidence="12">
    <location>
        <begin position="301"/>
        <end position="321"/>
    </location>
</feature>
<feature type="transmembrane region" description="Helical" evidence="12">
    <location>
        <begin position="244"/>
        <end position="265"/>
    </location>
</feature>
<evidence type="ECO:0000313" key="14">
    <source>
        <dbReference type="Proteomes" id="UP000626180"/>
    </source>
</evidence>
<dbReference type="PANTHER" id="PTHR35457:SF1">
    <property type="entry name" value="HEME A SYNTHASE"/>
    <property type="match status" value="1"/>
</dbReference>
<feature type="transmembrane region" description="Helical" evidence="12">
    <location>
        <begin position="76"/>
        <end position="93"/>
    </location>
</feature>
<evidence type="ECO:0000256" key="7">
    <source>
        <dbReference type="ARBA" id="ARBA00023004"/>
    </source>
</evidence>
<keyword evidence="10" id="KW-1015">Disulfide bond</keyword>
<evidence type="ECO:0000256" key="8">
    <source>
        <dbReference type="ARBA" id="ARBA00023133"/>
    </source>
</evidence>
<evidence type="ECO:0000256" key="6">
    <source>
        <dbReference type="ARBA" id="ARBA00023002"/>
    </source>
</evidence>
<name>A0ABS0FTW5_PSELU</name>
<dbReference type="InterPro" id="IPR050450">
    <property type="entry name" value="COX15/CtaA_HemeA_synthase"/>
</dbReference>
<feature type="transmembrane region" description="Helical" evidence="12">
    <location>
        <begin position="165"/>
        <end position="186"/>
    </location>
</feature>
<reference evidence="13 14" key="1">
    <citation type="submission" date="2020-10" db="EMBL/GenBank/DDBJ databases">
        <title>Genome sequences of Pseudomonas isolates.</title>
        <authorList>
            <person name="Wessels L."/>
            <person name="Reich F."/>
            <person name="Hammerl J."/>
        </authorList>
    </citation>
    <scope>NUCLEOTIDE SEQUENCE [LARGE SCALE GENOMIC DNA]</scope>
    <source>
        <strain evidence="13 14">20-MO00624-0</strain>
    </source>
</reference>
<keyword evidence="8" id="KW-0350">Heme biosynthesis</keyword>
<evidence type="ECO:0000256" key="12">
    <source>
        <dbReference type="SAM" id="Phobius"/>
    </source>
</evidence>
<evidence type="ECO:0000313" key="13">
    <source>
        <dbReference type="EMBL" id="MBF8643765.1"/>
    </source>
</evidence>
<evidence type="ECO:0000256" key="3">
    <source>
        <dbReference type="ARBA" id="ARBA00022692"/>
    </source>
</evidence>
<protein>
    <submittedName>
        <fullName evidence="13">COX15/CtaA family protein</fullName>
    </submittedName>
</protein>
<evidence type="ECO:0000256" key="5">
    <source>
        <dbReference type="ARBA" id="ARBA00022989"/>
    </source>
</evidence>
<keyword evidence="14" id="KW-1185">Reference proteome</keyword>
<comment type="pathway">
    <text evidence="11">Porphyrin-containing compound metabolism.</text>
</comment>
<keyword evidence="2" id="KW-1003">Cell membrane</keyword>
<feature type="transmembrane region" description="Helical" evidence="12">
    <location>
        <begin position="272"/>
        <end position="295"/>
    </location>
</feature>
<keyword evidence="7" id="KW-0408">Iron</keyword>
<gene>
    <name evidence="13" type="ORF">IRZ65_24235</name>
</gene>
<sequence>MRKPGFFLALFATCLAFVVVLLGAYTRLAHAGLGCPDWPGCYGFVHVPLTDEQLYQAAQRFPGMPVEAAKGWSEMIHRYCAGTLGLLIAMLALQAIKRRSEHQPLGLPLLLLTVLSAQALFGMWTVTLRLWPQVVTVHLLGGFTTLSLLFLLTLRLSGRISTFYVPLRLCLLARAALVLVIAQIVLGGWVSSNYASMACLGLPTCNGAWWPSMDFSNGFHLSQHIGPNYLGGQLDNEARTAIHFSHRLGAIAVSAAVLMLTWQLLHNGLGKMASLLLVLLTLQVCLGLSNVVFLMPLRIAVAHNGGGALLMLALVLVNFRLRAMRREIGERTLYWTAIPVWSRTCWRHSLRPLLRLIRQ</sequence>
<comment type="caution">
    <text evidence="13">The sequence shown here is derived from an EMBL/GenBank/DDBJ whole genome shotgun (WGS) entry which is preliminary data.</text>
</comment>
<dbReference type="RefSeq" id="WP_196122422.1">
    <property type="nucleotide sequence ID" value="NZ_JADMCD010000022.1"/>
</dbReference>
<dbReference type="EMBL" id="JADMCD010000022">
    <property type="protein sequence ID" value="MBF8643765.1"/>
    <property type="molecule type" value="Genomic_DNA"/>
</dbReference>
<organism evidence="13 14">
    <name type="scientific">Pseudomonas luteola</name>
    <dbReference type="NCBI Taxonomy" id="47886"/>
    <lineage>
        <taxon>Bacteria</taxon>
        <taxon>Pseudomonadati</taxon>
        <taxon>Pseudomonadota</taxon>
        <taxon>Gammaproteobacteria</taxon>
        <taxon>Pseudomonadales</taxon>
        <taxon>Pseudomonadaceae</taxon>
        <taxon>Pseudomonas</taxon>
    </lineage>
</organism>
<feature type="transmembrane region" description="Helical" evidence="12">
    <location>
        <begin position="130"/>
        <end position="153"/>
    </location>
</feature>
<evidence type="ECO:0000256" key="9">
    <source>
        <dbReference type="ARBA" id="ARBA00023136"/>
    </source>
</evidence>
<dbReference type="PANTHER" id="PTHR35457">
    <property type="entry name" value="HEME A SYNTHASE"/>
    <property type="match status" value="1"/>
</dbReference>
<evidence type="ECO:0000256" key="4">
    <source>
        <dbReference type="ARBA" id="ARBA00022723"/>
    </source>
</evidence>
<keyword evidence="6" id="KW-0560">Oxidoreductase</keyword>